<gene>
    <name evidence="2" type="ORF">RchiOBHm_Chr3g0455411</name>
</gene>
<proteinExistence type="predicted"/>
<reference evidence="2 3" key="1">
    <citation type="journal article" date="2018" name="Nat. Genet.">
        <title>The Rosa genome provides new insights in the design of modern roses.</title>
        <authorList>
            <person name="Bendahmane M."/>
        </authorList>
    </citation>
    <scope>NUCLEOTIDE SEQUENCE [LARGE SCALE GENOMIC DNA]</scope>
    <source>
        <strain evidence="3">cv. Old Blush</strain>
    </source>
</reference>
<organism evidence="2 3">
    <name type="scientific">Rosa chinensis</name>
    <name type="common">China rose</name>
    <dbReference type="NCBI Taxonomy" id="74649"/>
    <lineage>
        <taxon>Eukaryota</taxon>
        <taxon>Viridiplantae</taxon>
        <taxon>Streptophyta</taxon>
        <taxon>Embryophyta</taxon>
        <taxon>Tracheophyta</taxon>
        <taxon>Spermatophyta</taxon>
        <taxon>Magnoliopsida</taxon>
        <taxon>eudicotyledons</taxon>
        <taxon>Gunneridae</taxon>
        <taxon>Pentapetalae</taxon>
        <taxon>rosids</taxon>
        <taxon>fabids</taxon>
        <taxon>Rosales</taxon>
        <taxon>Rosaceae</taxon>
        <taxon>Rosoideae</taxon>
        <taxon>Rosoideae incertae sedis</taxon>
        <taxon>Rosa</taxon>
    </lineage>
</organism>
<dbReference type="EMBL" id="PDCK01000041">
    <property type="protein sequence ID" value="PRQ42234.1"/>
    <property type="molecule type" value="Genomic_DNA"/>
</dbReference>
<dbReference type="Gramene" id="PRQ42234">
    <property type="protein sequence ID" value="PRQ42234"/>
    <property type="gene ID" value="RchiOBHm_Chr3g0455411"/>
</dbReference>
<protein>
    <submittedName>
        <fullName evidence="2">Uncharacterized protein</fullName>
    </submittedName>
</protein>
<keyword evidence="3" id="KW-1185">Reference proteome</keyword>
<sequence>MPETSAQINPLRPPPSPGNGQIRPSSSTSVPNTLASASAPAKTRLALSLPGTKMLRHFHLGRLCHHFHVIGSGHFICLVPLPSLRSEI</sequence>
<feature type="compositionally biased region" description="Polar residues" evidence="1">
    <location>
        <begin position="18"/>
        <end position="36"/>
    </location>
</feature>
<feature type="region of interest" description="Disordered" evidence="1">
    <location>
        <begin position="1"/>
        <end position="37"/>
    </location>
</feature>
<comment type="caution">
    <text evidence="2">The sequence shown here is derived from an EMBL/GenBank/DDBJ whole genome shotgun (WGS) entry which is preliminary data.</text>
</comment>
<name>A0A2P6R721_ROSCH</name>
<accession>A0A2P6R721</accession>
<dbReference type="AlphaFoldDB" id="A0A2P6R721"/>
<dbReference type="Proteomes" id="UP000238479">
    <property type="component" value="Chromosome 3"/>
</dbReference>
<evidence type="ECO:0000313" key="2">
    <source>
        <dbReference type="EMBL" id="PRQ42234.1"/>
    </source>
</evidence>
<evidence type="ECO:0000313" key="3">
    <source>
        <dbReference type="Proteomes" id="UP000238479"/>
    </source>
</evidence>
<evidence type="ECO:0000256" key="1">
    <source>
        <dbReference type="SAM" id="MobiDB-lite"/>
    </source>
</evidence>